<keyword evidence="3" id="KW-1185">Reference proteome</keyword>
<evidence type="ECO:0000313" key="3">
    <source>
        <dbReference type="Proteomes" id="UP000631653"/>
    </source>
</evidence>
<dbReference type="RefSeq" id="WP_173570933.1">
    <property type="nucleotide sequence ID" value="NZ_WOSY01000014.1"/>
</dbReference>
<sequence length="465" mass="48849">MRLGVQALAESVASGRARADDIIRATVDDLTQRDQGLNAVTRVLETRALDAAAAEDARLDEGCTPGLLAGVPFGVKDLFDLEGLVTTAGSMALVDTAPAMQDAAIVTRLIQAGAIPVATLNMDEFAYGFVTENAHYGRTANPHAPDRLAGGSSGGSAASVAAGLLPFSLGSDTNGSIRVPASLCGVWGLRPTYGRLPLDGVYPFSTSLDTIGPFTRSAVDLRLVFTAMDATQQPPDPGANSGAEIDRPRVARLGGWFAKNLDLHLEVGIRRLMDRLGSQDVVDLPEVARARAAAFLITAAEGGNLHLPRLRTHSHAYDPATRDRLLAGALLPSGAVLQAHRFRAWFREKIHDIFKTYDILIAPATPGPAPLQANPILTIDNQQVPARANLGLFTQPLSLAGVPVLSAPLPSSCADDSGNDDTAGMPLGVQLIAAPGQEEHLLSLAITLEKEGFLGRAAAQWPVKS</sequence>
<dbReference type="NCBIfam" id="NF006631">
    <property type="entry name" value="PRK09201.1"/>
    <property type="match status" value="1"/>
</dbReference>
<name>A0ABX0K1V2_9PROT</name>
<dbReference type="PANTHER" id="PTHR11895">
    <property type="entry name" value="TRANSAMIDASE"/>
    <property type="match status" value="1"/>
</dbReference>
<dbReference type="EMBL" id="WOSY01000014">
    <property type="protein sequence ID" value="NHN89603.1"/>
    <property type="molecule type" value="Genomic_DNA"/>
</dbReference>
<dbReference type="InterPro" id="IPR000120">
    <property type="entry name" value="Amidase"/>
</dbReference>
<dbReference type="PANTHER" id="PTHR11895:SF172">
    <property type="entry name" value="GLUTAMYL-TRNA(GLN) AMIDOTRANSFERASE"/>
    <property type="match status" value="1"/>
</dbReference>
<dbReference type="Pfam" id="PF01425">
    <property type="entry name" value="Amidase"/>
    <property type="match status" value="1"/>
</dbReference>
<gene>
    <name evidence="2" type="ORF">GOB81_13375</name>
</gene>
<dbReference type="InterPro" id="IPR023631">
    <property type="entry name" value="Amidase_dom"/>
</dbReference>
<feature type="domain" description="Amidase" evidence="1">
    <location>
        <begin position="21"/>
        <end position="442"/>
    </location>
</feature>
<protein>
    <submittedName>
        <fullName evidence="2">AtzE family amidohydrolase</fullName>
    </submittedName>
</protein>
<dbReference type="Gene3D" id="3.90.1300.10">
    <property type="entry name" value="Amidase signature (AS) domain"/>
    <property type="match status" value="1"/>
</dbReference>
<reference evidence="2 3" key="1">
    <citation type="journal article" date="2020" name="Int. J. Syst. Evol. Microbiol.">
        <title>Novel acetic acid bacteria from cider fermentations: Acetobacter conturbans sp. nov. and Acetobacter fallax sp. nov.</title>
        <authorList>
            <person name="Sombolestani A.S."/>
            <person name="Cleenwerck I."/>
            <person name="Cnockaert M."/>
            <person name="Borremans W."/>
            <person name="Wieme A.D."/>
            <person name="De Vuyst L."/>
            <person name="Vandamme P."/>
        </authorList>
    </citation>
    <scope>NUCLEOTIDE SEQUENCE [LARGE SCALE GENOMIC DNA]</scope>
    <source>
        <strain evidence="2 3">LMG 1627</strain>
    </source>
</reference>
<dbReference type="Proteomes" id="UP000631653">
    <property type="component" value="Unassembled WGS sequence"/>
</dbReference>
<dbReference type="SUPFAM" id="SSF75304">
    <property type="entry name" value="Amidase signature (AS) enzymes"/>
    <property type="match status" value="1"/>
</dbReference>
<comment type="caution">
    <text evidence="2">The sequence shown here is derived from an EMBL/GenBank/DDBJ whole genome shotgun (WGS) entry which is preliminary data.</text>
</comment>
<evidence type="ECO:0000259" key="1">
    <source>
        <dbReference type="Pfam" id="PF01425"/>
    </source>
</evidence>
<proteinExistence type="predicted"/>
<evidence type="ECO:0000313" key="2">
    <source>
        <dbReference type="EMBL" id="NHN89603.1"/>
    </source>
</evidence>
<dbReference type="InterPro" id="IPR014087">
    <property type="entry name" value="Carboxybiuret_hydro_AtzE"/>
</dbReference>
<dbReference type="InterPro" id="IPR036928">
    <property type="entry name" value="AS_sf"/>
</dbReference>
<organism evidence="2 3">
    <name type="scientific">Acetobacter conturbans</name>
    <dbReference type="NCBI Taxonomy" id="1737472"/>
    <lineage>
        <taxon>Bacteria</taxon>
        <taxon>Pseudomonadati</taxon>
        <taxon>Pseudomonadota</taxon>
        <taxon>Alphaproteobacteria</taxon>
        <taxon>Acetobacterales</taxon>
        <taxon>Acetobacteraceae</taxon>
        <taxon>Acetobacter</taxon>
    </lineage>
</organism>
<dbReference type="NCBIfam" id="TIGR02715">
    <property type="entry name" value="amido_AtzE"/>
    <property type="match status" value="1"/>
</dbReference>
<accession>A0ABX0K1V2</accession>